<evidence type="ECO:0000313" key="2">
    <source>
        <dbReference type="EMBL" id="QRV15773.1"/>
    </source>
</evidence>
<feature type="transmembrane region" description="Helical" evidence="1">
    <location>
        <begin position="43"/>
        <end position="66"/>
    </location>
</feature>
<organism evidence="2 3">
    <name type="scientific">Haloterrigena salifodinae</name>
    <dbReference type="NCBI Taxonomy" id="2675099"/>
    <lineage>
        <taxon>Archaea</taxon>
        <taxon>Methanobacteriati</taxon>
        <taxon>Methanobacteriota</taxon>
        <taxon>Stenosarchaea group</taxon>
        <taxon>Halobacteria</taxon>
        <taxon>Halobacteriales</taxon>
        <taxon>Natrialbaceae</taxon>
        <taxon>Haloterrigena</taxon>
    </lineage>
</organism>
<name>A0A8T8E2J3_9EURY</name>
<reference evidence="2 3" key="1">
    <citation type="submission" date="2021-01" db="EMBL/GenBank/DDBJ databases">
        <title>Genome Sequence and Methylation Pattern of Haloterrigena salifodinae BOL5-1, An Extremely Halophilic Archaeon from a Bolivian Salt Mine.</title>
        <authorList>
            <person name="DasSarma P."/>
            <person name="Anton B.P."/>
            <person name="DasSarma S.L."/>
            <person name="von Ehrenheim H.A.L."/>
            <person name="Martinez F.L."/>
            <person name="Guzman D."/>
            <person name="Roberts R.J."/>
            <person name="DasSarma S."/>
        </authorList>
    </citation>
    <scope>NUCLEOTIDE SEQUENCE [LARGE SCALE GENOMIC DNA]</scope>
    <source>
        <strain evidence="2 3">BOL5-1</strain>
    </source>
</reference>
<dbReference type="KEGG" id="hsal:JMJ58_02400"/>
<sequence length="109" mass="11644">MSSAQSTPLLPLDVRVTTWPAYLLTVCWPGAGHLYARQWRRGCCWAALCGAALVFLSTGSLLAAGPLVEPLVLSILRLETVAFADVAFPLAVLTLSAIDLYSLAVLEEV</sequence>
<feature type="transmembrane region" description="Helical" evidence="1">
    <location>
        <begin position="86"/>
        <end position="106"/>
    </location>
</feature>
<dbReference type="RefSeq" id="WP_204748210.1">
    <property type="nucleotide sequence ID" value="NZ_CP069188.1"/>
</dbReference>
<accession>A0A8T8E2J3</accession>
<evidence type="ECO:0000256" key="1">
    <source>
        <dbReference type="SAM" id="Phobius"/>
    </source>
</evidence>
<gene>
    <name evidence="2" type="ORF">JMJ58_02400</name>
</gene>
<feature type="transmembrane region" description="Helical" evidence="1">
    <location>
        <begin position="19"/>
        <end position="36"/>
    </location>
</feature>
<dbReference type="EMBL" id="CP069188">
    <property type="protein sequence ID" value="QRV15773.1"/>
    <property type="molecule type" value="Genomic_DNA"/>
</dbReference>
<dbReference type="AlphaFoldDB" id="A0A8T8E2J3"/>
<dbReference type="OrthoDB" id="204947at2157"/>
<keyword evidence="1" id="KW-0472">Membrane</keyword>
<protein>
    <submittedName>
        <fullName evidence="2">Uncharacterized protein</fullName>
    </submittedName>
</protein>
<dbReference type="GeneID" id="62873938"/>
<evidence type="ECO:0000313" key="3">
    <source>
        <dbReference type="Proteomes" id="UP000637819"/>
    </source>
</evidence>
<keyword evidence="3" id="KW-1185">Reference proteome</keyword>
<keyword evidence="1" id="KW-1133">Transmembrane helix</keyword>
<proteinExistence type="predicted"/>
<dbReference type="Proteomes" id="UP000637819">
    <property type="component" value="Chromosome"/>
</dbReference>
<keyword evidence="1" id="KW-0812">Transmembrane</keyword>